<proteinExistence type="predicted"/>
<dbReference type="Pfam" id="PF01740">
    <property type="entry name" value="STAS"/>
    <property type="match status" value="1"/>
</dbReference>
<dbReference type="SUPFAM" id="SSF52091">
    <property type="entry name" value="SpoIIaa-like"/>
    <property type="match status" value="1"/>
</dbReference>
<dbReference type="InterPro" id="IPR036513">
    <property type="entry name" value="STAS_dom_sf"/>
</dbReference>
<comment type="caution">
    <text evidence="2">The sequence shown here is derived from an EMBL/GenBank/DDBJ whole genome shotgun (WGS) entry which is preliminary data.</text>
</comment>
<sequence>MRVRLTSTNGYVYFKLSGTLRKEDYPKLRQVIQNFLSQDTRKIILDLNAVHHLHYIWATYLDELYNYAKSLGYELQLHCRNGYLINILRFGGYVHPIYP</sequence>
<dbReference type="Proteomes" id="UP000216312">
    <property type="component" value="Unassembled WGS sequence"/>
</dbReference>
<reference evidence="3" key="1">
    <citation type="submission" date="2017-07" db="EMBL/GenBank/DDBJ databases">
        <title>Novel pathways for hydrocarbon cycling and metabolic interdependencies in hydrothermal sediment communities.</title>
        <authorList>
            <person name="Dombrowski N."/>
            <person name="Seitz K."/>
            <person name="Teske A."/>
            <person name="Baker B."/>
        </authorList>
    </citation>
    <scope>NUCLEOTIDE SEQUENCE [LARGE SCALE GENOMIC DNA]</scope>
</reference>
<name>A0A257LTN3_UNCW3</name>
<dbReference type="AlphaFoldDB" id="A0A257LTN3"/>
<accession>A0A257LTN3</accession>
<dbReference type="EMBL" id="NMUJ01000027">
    <property type="protein sequence ID" value="OYV03028.1"/>
    <property type="molecule type" value="Genomic_DNA"/>
</dbReference>
<dbReference type="Gene3D" id="3.30.750.24">
    <property type="entry name" value="STAS domain"/>
    <property type="match status" value="1"/>
</dbReference>
<protein>
    <recommendedName>
        <fullName evidence="1">STAS domain-containing protein</fullName>
    </recommendedName>
</protein>
<organism evidence="2 3">
    <name type="scientific">candidate division WOR-3 bacterium 4484_18</name>
    <dbReference type="NCBI Taxonomy" id="2020626"/>
    <lineage>
        <taxon>Bacteria</taxon>
        <taxon>Bacteria division WOR-3</taxon>
    </lineage>
</organism>
<evidence type="ECO:0000313" key="2">
    <source>
        <dbReference type="EMBL" id="OYV03028.1"/>
    </source>
</evidence>
<dbReference type="PROSITE" id="PS50801">
    <property type="entry name" value="STAS"/>
    <property type="match status" value="1"/>
</dbReference>
<dbReference type="InterPro" id="IPR002645">
    <property type="entry name" value="STAS_dom"/>
</dbReference>
<feature type="domain" description="STAS" evidence="1">
    <location>
        <begin position="1"/>
        <end position="99"/>
    </location>
</feature>
<evidence type="ECO:0000313" key="3">
    <source>
        <dbReference type="Proteomes" id="UP000216312"/>
    </source>
</evidence>
<gene>
    <name evidence="2" type="ORF">CGW93_02760</name>
</gene>
<evidence type="ECO:0000259" key="1">
    <source>
        <dbReference type="PROSITE" id="PS50801"/>
    </source>
</evidence>